<keyword evidence="8 15" id="KW-0472">Membrane</keyword>
<evidence type="ECO:0000256" key="2">
    <source>
        <dbReference type="ARBA" id="ARBA00008685"/>
    </source>
</evidence>
<evidence type="ECO:0000313" key="18">
    <source>
        <dbReference type="Proteomes" id="UP000499080"/>
    </source>
</evidence>
<dbReference type="EMBL" id="BGPR01000540">
    <property type="protein sequence ID" value="GBM25536.1"/>
    <property type="molecule type" value="Genomic_DNA"/>
</dbReference>
<dbReference type="AlphaFoldDB" id="A0A4Y2EB43"/>
<keyword evidence="6 15" id="KW-1133">Transmembrane helix</keyword>
<evidence type="ECO:0000256" key="13">
    <source>
        <dbReference type="PIRSR" id="PIRSR601508-1"/>
    </source>
</evidence>
<dbReference type="InterPro" id="IPR019594">
    <property type="entry name" value="Glu/Gly-bd"/>
</dbReference>
<proteinExistence type="inferred from homology"/>
<dbReference type="Gene3D" id="1.10.287.70">
    <property type="match status" value="1"/>
</dbReference>
<dbReference type="PRINTS" id="PR00177">
    <property type="entry name" value="NMDARECEPTOR"/>
</dbReference>
<dbReference type="SUPFAM" id="SSF53850">
    <property type="entry name" value="Periplasmic binding protein-like II"/>
    <property type="match status" value="1"/>
</dbReference>
<keyword evidence="4" id="KW-1003">Cell membrane</keyword>
<evidence type="ECO:0000256" key="14">
    <source>
        <dbReference type="PIRSR" id="PIRSR601508-2"/>
    </source>
</evidence>
<feature type="binding site" evidence="13">
    <location>
        <position position="93"/>
    </location>
    <ligand>
        <name>L-glutamate</name>
        <dbReference type="ChEBI" id="CHEBI:29985"/>
    </ligand>
</feature>
<comment type="similarity">
    <text evidence="2">Belongs to the glutamate-gated ion channel (TC 1.A.10.1) family.</text>
</comment>
<feature type="binding site" evidence="13">
    <location>
        <position position="242"/>
    </location>
    <ligand>
        <name>L-glutamate</name>
        <dbReference type="ChEBI" id="CHEBI:29985"/>
    </ligand>
</feature>
<dbReference type="Proteomes" id="UP000499080">
    <property type="component" value="Unassembled WGS sequence"/>
</dbReference>
<evidence type="ECO:0000256" key="10">
    <source>
        <dbReference type="ARBA" id="ARBA00023180"/>
    </source>
</evidence>
<evidence type="ECO:0000256" key="11">
    <source>
        <dbReference type="ARBA" id="ARBA00023286"/>
    </source>
</evidence>
<evidence type="ECO:0000256" key="8">
    <source>
        <dbReference type="ARBA" id="ARBA00023136"/>
    </source>
</evidence>
<evidence type="ECO:0000256" key="1">
    <source>
        <dbReference type="ARBA" id="ARBA00004651"/>
    </source>
</evidence>
<keyword evidence="12" id="KW-0407">Ion channel</keyword>
<keyword evidence="18" id="KW-1185">Reference proteome</keyword>
<dbReference type="GO" id="GO:0050906">
    <property type="term" value="P:detection of stimulus involved in sensory perception"/>
    <property type="evidence" value="ECO:0007669"/>
    <property type="project" value="UniProtKB-ARBA"/>
</dbReference>
<feature type="binding site" evidence="13">
    <location>
        <position position="241"/>
    </location>
    <ligand>
        <name>L-glutamate</name>
        <dbReference type="ChEBI" id="CHEBI:29985"/>
    </ligand>
</feature>
<dbReference type="InterPro" id="IPR052192">
    <property type="entry name" value="Insect_Ionotropic_Sensory_Rcpt"/>
</dbReference>
<gene>
    <name evidence="17" type="primary">Grid1_3</name>
    <name evidence="17" type="ORF">AVEN_272536_1</name>
</gene>
<dbReference type="SMART" id="SM00918">
    <property type="entry name" value="Lig_chan-Glu_bd"/>
    <property type="match status" value="1"/>
</dbReference>
<dbReference type="GO" id="GO:0015276">
    <property type="term" value="F:ligand-gated monoatomic ion channel activity"/>
    <property type="evidence" value="ECO:0007669"/>
    <property type="project" value="InterPro"/>
</dbReference>
<name>A0A4Y2EB43_ARAVE</name>
<keyword evidence="5 15" id="KW-0812">Transmembrane</keyword>
<reference evidence="17 18" key="1">
    <citation type="journal article" date="2019" name="Sci. Rep.">
        <title>Orb-weaving spider Araneus ventricosus genome elucidates the spidroin gene catalogue.</title>
        <authorList>
            <person name="Kono N."/>
            <person name="Nakamura H."/>
            <person name="Ohtoshi R."/>
            <person name="Moran D.A.P."/>
            <person name="Shinohara A."/>
            <person name="Yoshida Y."/>
            <person name="Fujiwara M."/>
            <person name="Mori M."/>
            <person name="Tomita M."/>
            <person name="Arakawa K."/>
        </authorList>
    </citation>
    <scope>NUCLEOTIDE SEQUENCE [LARGE SCALE GENOMIC DNA]</scope>
</reference>
<keyword evidence="7" id="KW-0406">Ion transport</keyword>
<comment type="caution">
    <text evidence="17">The sequence shown here is derived from an EMBL/GenBank/DDBJ whole genome shotgun (WGS) entry which is preliminary data.</text>
</comment>
<dbReference type="InterPro" id="IPR001320">
    <property type="entry name" value="Iontro_rcpt_C"/>
</dbReference>
<feature type="site" description="Crucial to convey clamshell closure to channel opening" evidence="14">
    <location>
        <position position="217"/>
    </location>
</feature>
<dbReference type="Gene3D" id="3.40.190.10">
    <property type="entry name" value="Periplasmic binding protein-like II"/>
    <property type="match status" value="1"/>
</dbReference>
<evidence type="ECO:0000259" key="16">
    <source>
        <dbReference type="SMART" id="SM00918"/>
    </source>
</evidence>
<feature type="transmembrane region" description="Helical" evidence="15">
    <location>
        <begin position="161"/>
        <end position="183"/>
    </location>
</feature>
<keyword evidence="9 17" id="KW-0675">Receptor</keyword>
<dbReference type="GO" id="GO:0038023">
    <property type="term" value="F:signaling receptor activity"/>
    <property type="evidence" value="ECO:0007669"/>
    <property type="project" value="InterPro"/>
</dbReference>
<organism evidence="17 18">
    <name type="scientific">Araneus ventricosus</name>
    <name type="common">Orbweaver spider</name>
    <name type="synonym">Epeira ventricosa</name>
    <dbReference type="NCBI Taxonomy" id="182803"/>
    <lineage>
        <taxon>Eukaryota</taxon>
        <taxon>Metazoa</taxon>
        <taxon>Ecdysozoa</taxon>
        <taxon>Arthropoda</taxon>
        <taxon>Chelicerata</taxon>
        <taxon>Arachnida</taxon>
        <taxon>Araneae</taxon>
        <taxon>Araneomorphae</taxon>
        <taxon>Entelegynae</taxon>
        <taxon>Araneoidea</taxon>
        <taxon>Araneidae</taxon>
        <taxon>Araneus</taxon>
    </lineage>
</organism>
<dbReference type="OrthoDB" id="6419173at2759"/>
<keyword evidence="3" id="KW-0813">Transport</keyword>
<accession>A0A4Y2EB43</accession>
<evidence type="ECO:0000256" key="12">
    <source>
        <dbReference type="ARBA" id="ARBA00023303"/>
    </source>
</evidence>
<evidence type="ECO:0000256" key="4">
    <source>
        <dbReference type="ARBA" id="ARBA00022475"/>
    </source>
</evidence>
<dbReference type="Pfam" id="PF10613">
    <property type="entry name" value="Lig_chan-Glu_bd"/>
    <property type="match status" value="1"/>
</dbReference>
<keyword evidence="10" id="KW-0325">Glycoprotein</keyword>
<feature type="transmembrane region" description="Helical" evidence="15">
    <location>
        <begin position="189"/>
        <end position="210"/>
    </location>
</feature>
<evidence type="ECO:0000313" key="17">
    <source>
        <dbReference type="EMBL" id="GBM25536.1"/>
    </source>
</evidence>
<sequence>MNSSFLITVAVLQIPNILEVNIENKDEKRLSGYEGRFLHAILTGLGHQYDIVVAEDGQYGNLKSDGNWTGMVGMVHRGESDLAFTTLAITNQRAEVIDFSPTYENVEPTFAYKKPEVTMPIFAYLYPFDVIVWTCIFIFLFLLPAYFVIFSNNKIHYGNTFYKLFASLLGQALKMNFISIHLNVLLCCWWITLAVIPASYSAGLLSFLTIPPNKIPLKNFYELSVAVQKRSHKCYVLKGSSTSSFLLNSPKMYLKVLGDEINRKGWYMTDSDMKTPENLYQNSVIILNSKKLQLFHGTNPEIFISSDTLSSWSSAVGMNKHFCCKSKLNFIVSSLVAAGIYGKFFNEESFKFRVSQLKDSVEQEHSKSLSVEDLAGLFLLLAVGYSISAICLLVEIFHSRRDLKQKNIKIIQP</sequence>
<feature type="transmembrane region" description="Helical" evidence="15">
    <location>
        <begin position="374"/>
        <end position="397"/>
    </location>
</feature>
<dbReference type="InterPro" id="IPR001508">
    <property type="entry name" value="Iono_Glu_rcpt_met"/>
</dbReference>
<feature type="transmembrane region" description="Helical" evidence="15">
    <location>
        <begin position="130"/>
        <end position="149"/>
    </location>
</feature>
<evidence type="ECO:0000256" key="5">
    <source>
        <dbReference type="ARBA" id="ARBA00022692"/>
    </source>
</evidence>
<comment type="subcellular location">
    <subcellularLocation>
        <location evidence="1">Cell membrane</location>
        <topology evidence="1">Multi-pass membrane protein</topology>
    </subcellularLocation>
</comment>
<dbReference type="GO" id="GO:0005886">
    <property type="term" value="C:plasma membrane"/>
    <property type="evidence" value="ECO:0007669"/>
    <property type="project" value="UniProtKB-SubCell"/>
</dbReference>
<protein>
    <submittedName>
        <fullName evidence="17">Glutamate receptor ionotropic, delta-1</fullName>
    </submittedName>
</protein>
<feature type="transmembrane region" description="Helical" evidence="15">
    <location>
        <begin position="328"/>
        <end position="345"/>
    </location>
</feature>
<dbReference type="PANTHER" id="PTHR42643">
    <property type="entry name" value="IONOTROPIC RECEPTOR 20A-RELATED"/>
    <property type="match status" value="1"/>
</dbReference>
<evidence type="ECO:0000256" key="15">
    <source>
        <dbReference type="SAM" id="Phobius"/>
    </source>
</evidence>
<keyword evidence="11" id="KW-1071">Ligand-gated ion channel</keyword>
<evidence type="ECO:0000256" key="9">
    <source>
        <dbReference type="ARBA" id="ARBA00023170"/>
    </source>
</evidence>
<dbReference type="Pfam" id="PF00060">
    <property type="entry name" value="Lig_chan"/>
    <property type="match status" value="1"/>
</dbReference>
<evidence type="ECO:0000256" key="7">
    <source>
        <dbReference type="ARBA" id="ARBA00023065"/>
    </source>
</evidence>
<evidence type="ECO:0000256" key="6">
    <source>
        <dbReference type="ARBA" id="ARBA00022989"/>
    </source>
</evidence>
<dbReference type="PANTHER" id="PTHR42643:SF38">
    <property type="entry name" value="IONOTROPIC RECEPTOR 100A"/>
    <property type="match status" value="1"/>
</dbReference>
<feature type="domain" description="Ionotropic glutamate receptor L-glutamate and glycine-binding" evidence="16">
    <location>
        <begin position="15"/>
        <end position="77"/>
    </location>
</feature>
<evidence type="ECO:0000256" key="3">
    <source>
        <dbReference type="ARBA" id="ARBA00022448"/>
    </source>
</evidence>